<comment type="caution">
    <text evidence="1">The sequence shown here is derived from an EMBL/GenBank/DDBJ whole genome shotgun (WGS) entry which is preliminary data.</text>
</comment>
<protein>
    <submittedName>
        <fullName evidence="1">18585_t:CDS:1</fullName>
    </submittedName>
</protein>
<reference evidence="1 2" key="1">
    <citation type="submission" date="2021-06" db="EMBL/GenBank/DDBJ databases">
        <authorList>
            <person name="Kallberg Y."/>
            <person name="Tangrot J."/>
            <person name="Rosling A."/>
        </authorList>
    </citation>
    <scope>NUCLEOTIDE SEQUENCE [LARGE SCALE GENOMIC DNA]</scope>
    <source>
        <strain evidence="1 2">120-4 pot B 10/14</strain>
    </source>
</reference>
<name>A0ABN7V3Z9_GIGMA</name>
<proteinExistence type="predicted"/>
<sequence>MFSMWKENPPCFGVPKELQEVIDERFCNPLNNKPILATLNFILKVTKDIITREYNSEDKDCNEWSGIDYCNRAKAKKAKHREGMKKEETEALRQKDKVVEKSLCPIPENNQEKEEIIAMSTILEPEDLFVNPIKDFSEEILAETNEMDSFEDLEKDKSTEEKGEMIKLINLVETNNAVAQEKEAMDLEIDLTKPAVTKVIYTNNDLDETR</sequence>
<evidence type="ECO:0000313" key="1">
    <source>
        <dbReference type="EMBL" id="CAG8721868.1"/>
    </source>
</evidence>
<dbReference type="Proteomes" id="UP000789901">
    <property type="component" value="Unassembled WGS sequence"/>
</dbReference>
<gene>
    <name evidence="1" type="ORF">GMARGA_LOCUS13594</name>
</gene>
<keyword evidence="2" id="KW-1185">Reference proteome</keyword>
<accession>A0ABN7V3Z9</accession>
<organism evidence="1 2">
    <name type="scientific">Gigaspora margarita</name>
    <dbReference type="NCBI Taxonomy" id="4874"/>
    <lineage>
        <taxon>Eukaryota</taxon>
        <taxon>Fungi</taxon>
        <taxon>Fungi incertae sedis</taxon>
        <taxon>Mucoromycota</taxon>
        <taxon>Glomeromycotina</taxon>
        <taxon>Glomeromycetes</taxon>
        <taxon>Diversisporales</taxon>
        <taxon>Gigasporaceae</taxon>
        <taxon>Gigaspora</taxon>
    </lineage>
</organism>
<dbReference type="EMBL" id="CAJVQB010008676">
    <property type="protein sequence ID" value="CAG8721868.1"/>
    <property type="molecule type" value="Genomic_DNA"/>
</dbReference>
<evidence type="ECO:0000313" key="2">
    <source>
        <dbReference type="Proteomes" id="UP000789901"/>
    </source>
</evidence>